<name>A0A383ASL1_9ZZZZ</name>
<evidence type="ECO:0000313" key="3">
    <source>
        <dbReference type="EMBL" id="SVE10510.1"/>
    </source>
</evidence>
<reference evidence="3" key="1">
    <citation type="submission" date="2018-05" db="EMBL/GenBank/DDBJ databases">
        <authorList>
            <person name="Lanie J.A."/>
            <person name="Ng W.-L."/>
            <person name="Kazmierczak K.M."/>
            <person name="Andrzejewski T.M."/>
            <person name="Davidsen T.M."/>
            <person name="Wayne K.J."/>
            <person name="Tettelin H."/>
            <person name="Glass J.I."/>
            <person name="Rusch D."/>
            <person name="Podicherti R."/>
            <person name="Tsui H.-C.T."/>
            <person name="Winkler M.E."/>
        </authorList>
    </citation>
    <scope>NUCLEOTIDE SEQUENCE</scope>
</reference>
<dbReference type="PANTHER" id="PTHR21666">
    <property type="entry name" value="PEPTIDASE-RELATED"/>
    <property type="match status" value="1"/>
</dbReference>
<organism evidence="3">
    <name type="scientific">marine metagenome</name>
    <dbReference type="NCBI Taxonomy" id="408172"/>
    <lineage>
        <taxon>unclassified sequences</taxon>
        <taxon>metagenomes</taxon>
        <taxon>ecological metagenomes</taxon>
    </lineage>
</organism>
<dbReference type="InterPro" id="IPR016047">
    <property type="entry name" value="M23ase_b-sheet_dom"/>
</dbReference>
<dbReference type="EMBL" id="UINC01194435">
    <property type="protein sequence ID" value="SVE10510.1"/>
    <property type="molecule type" value="Genomic_DNA"/>
</dbReference>
<gene>
    <name evidence="3" type="ORF">METZ01_LOCUS463364</name>
</gene>
<feature type="region of interest" description="Disordered" evidence="1">
    <location>
        <begin position="146"/>
        <end position="176"/>
    </location>
</feature>
<dbReference type="Gene3D" id="2.70.70.10">
    <property type="entry name" value="Glucose Permease (Domain IIA)"/>
    <property type="match status" value="1"/>
</dbReference>
<dbReference type="SUPFAM" id="SSF51261">
    <property type="entry name" value="Duplicated hybrid motif"/>
    <property type="match status" value="1"/>
</dbReference>
<protein>
    <recommendedName>
        <fullName evidence="2">M23ase beta-sheet core domain-containing protein</fullName>
    </recommendedName>
</protein>
<sequence length="176" mass="19681">MQVGTRLWILGARQVLEVDSQTDKRVITQKKGRFKKGLKKKSEPRKAVKAIKDFLIWPVKGQLTSKFGNRNGRHHDGIDIGARKGTPVVAAADGKIMFSGWGPTGYGLMLIIKHKNNLTTVYAHNSHIHVHKNLVVRQGQRIASVGSTGRSTGPHLHFEVRNDTHSQNPLNYLPKR</sequence>
<dbReference type="InterPro" id="IPR011055">
    <property type="entry name" value="Dup_hybrid_motif"/>
</dbReference>
<dbReference type="Pfam" id="PF01551">
    <property type="entry name" value="Peptidase_M23"/>
    <property type="match status" value="1"/>
</dbReference>
<dbReference type="PANTHER" id="PTHR21666:SF270">
    <property type="entry name" value="MUREIN HYDROLASE ACTIVATOR ENVC"/>
    <property type="match status" value="1"/>
</dbReference>
<evidence type="ECO:0000256" key="1">
    <source>
        <dbReference type="SAM" id="MobiDB-lite"/>
    </source>
</evidence>
<evidence type="ECO:0000259" key="2">
    <source>
        <dbReference type="Pfam" id="PF01551"/>
    </source>
</evidence>
<proteinExistence type="predicted"/>
<dbReference type="CDD" id="cd12797">
    <property type="entry name" value="M23_peptidase"/>
    <property type="match status" value="1"/>
</dbReference>
<dbReference type="InterPro" id="IPR050570">
    <property type="entry name" value="Cell_wall_metabolism_enzyme"/>
</dbReference>
<feature type="domain" description="M23ase beta-sheet core" evidence="2">
    <location>
        <begin position="74"/>
        <end position="169"/>
    </location>
</feature>
<accession>A0A383ASL1</accession>
<dbReference type="GO" id="GO:0004222">
    <property type="term" value="F:metalloendopeptidase activity"/>
    <property type="evidence" value="ECO:0007669"/>
    <property type="project" value="TreeGrafter"/>
</dbReference>
<dbReference type="AlphaFoldDB" id="A0A383ASL1"/>